<reference evidence="2 3" key="1">
    <citation type="submission" date="2024-06" db="EMBL/GenBank/DDBJ databases">
        <title>Lysinibacillus zambalefons sp. nov., a Novel Firmicute Isolated from the Poon Bato Zambales Hyperalkaline Spring.</title>
        <authorList>
            <person name="Aja J.A."/>
            <person name="Lazaro J.E.H."/>
            <person name="Llorin L.D."/>
            <person name="Lim K.R."/>
            <person name="Teodosio J."/>
            <person name="Dalisay D.S."/>
        </authorList>
    </citation>
    <scope>NUCLEOTIDE SEQUENCE [LARGE SCALE GENOMIC DNA]</scope>
    <source>
        <strain evidence="2 3">M3</strain>
    </source>
</reference>
<comment type="caution">
    <text evidence="2">The sequence shown here is derived from an EMBL/GenBank/DDBJ whole genome shotgun (WGS) entry which is preliminary data.</text>
</comment>
<dbReference type="RefSeq" id="WP_349660461.1">
    <property type="nucleotide sequence ID" value="NZ_JBEGDG010000010.1"/>
</dbReference>
<dbReference type="SUPFAM" id="SSF47413">
    <property type="entry name" value="lambda repressor-like DNA-binding domains"/>
    <property type="match status" value="1"/>
</dbReference>
<dbReference type="InterPro" id="IPR001387">
    <property type="entry name" value="Cro/C1-type_HTH"/>
</dbReference>
<evidence type="ECO:0000259" key="1">
    <source>
        <dbReference type="PROSITE" id="PS50943"/>
    </source>
</evidence>
<evidence type="ECO:0000313" key="3">
    <source>
        <dbReference type="Proteomes" id="UP001478862"/>
    </source>
</evidence>
<dbReference type="Pfam" id="PF00717">
    <property type="entry name" value="Peptidase_S24"/>
    <property type="match status" value="1"/>
</dbReference>
<dbReference type="InterPro" id="IPR039418">
    <property type="entry name" value="LexA-like"/>
</dbReference>
<sequence length="207" mass="22750">MNIGDRIKKARLQRGMTLIEVAEKLGKTEATIQRYESGNIKNLKNDTIEELANVFNVSPAHLMGWDTISKPNNIIALSPATVKIPVLGKIACGDPITAEENLTGYRYESPDSLPSGKLIYLQAKGDSMEPTIPNGSYVLIRQQPEVENGEIAAVLVNGDTEATLKRVKRQGDTVILMPDNPKHEPYVITADNPARIIGKAIRYTQDL</sequence>
<evidence type="ECO:0000313" key="2">
    <source>
        <dbReference type="EMBL" id="MEQ6355950.1"/>
    </source>
</evidence>
<dbReference type="InterPro" id="IPR036286">
    <property type="entry name" value="LexA/Signal_pep-like_sf"/>
</dbReference>
<dbReference type="EMBL" id="JBEGDG010000010">
    <property type="protein sequence ID" value="MEQ6355950.1"/>
    <property type="molecule type" value="Genomic_DNA"/>
</dbReference>
<dbReference type="Proteomes" id="UP001478862">
    <property type="component" value="Unassembled WGS sequence"/>
</dbReference>
<dbReference type="PANTHER" id="PTHR33516">
    <property type="entry name" value="LEXA REPRESSOR"/>
    <property type="match status" value="1"/>
</dbReference>
<dbReference type="CDD" id="cd00093">
    <property type="entry name" value="HTH_XRE"/>
    <property type="match status" value="1"/>
</dbReference>
<feature type="domain" description="HTH cro/C1-type" evidence="1">
    <location>
        <begin position="7"/>
        <end position="62"/>
    </location>
</feature>
<dbReference type="PANTHER" id="PTHR33516:SF2">
    <property type="entry name" value="LEXA REPRESSOR-RELATED"/>
    <property type="match status" value="1"/>
</dbReference>
<dbReference type="CDD" id="cd06529">
    <property type="entry name" value="S24_LexA-like"/>
    <property type="match status" value="1"/>
</dbReference>
<protein>
    <submittedName>
        <fullName evidence="2">XRE family transcriptional regulator</fullName>
    </submittedName>
</protein>
<dbReference type="Gene3D" id="2.10.109.10">
    <property type="entry name" value="Umud Fragment, subunit A"/>
    <property type="match status" value="1"/>
</dbReference>
<dbReference type="Gene3D" id="1.10.260.40">
    <property type="entry name" value="lambda repressor-like DNA-binding domains"/>
    <property type="match status" value="1"/>
</dbReference>
<organism evidence="2 3">
    <name type="scientific">Lysinibacillus zambalensis</name>
    <dbReference type="NCBI Taxonomy" id="3160866"/>
    <lineage>
        <taxon>Bacteria</taxon>
        <taxon>Bacillati</taxon>
        <taxon>Bacillota</taxon>
        <taxon>Bacilli</taxon>
        <taxon>Bacillales</taxon>
        <taxon>Bacillaceae</taxon>
        <taxon>Lysinibacillus</taxon>
    </lineage>
</organism>
<dbReference type="Pfam" id="PF01381">
    <property type="entry name" value="HTH_3"/>
    <property type="match status" value="1"/>
</dbReference>
<dbReference type="InterPro" id="IPR050077">
    <property type="entry name" value="LexA_repressor"/>
</dbReference>
<accession>A0ABV1MTY7</accession>
<dbReference type="PROSITE" id="PS50943">
    <property type="entry name" value="HTH_CROC1"/>
    <property type="match status" value="1"/>
</dbReference>
<gene>
    <name evidence="2" type="ORF">ABNX05_15070</name>
</gene>
<dbReference type="InterPro" id="IPR010982">
    <property type="entry name" value="Lambda_DNA-bd_dom_sf"/>
</dbReference>
<proteinExistence type="predicted"/>
<dbReference type="SMART" id="SM00530">
    <property type="entry name" value="HTH_XRE"/>
    <property type="match status" value="1"/>
</dbReference>
<dbReference type="SUPFAM" id="SSF51306">
    <property type="entry name" value="LexA/Signal peptidase"/>
    <property type="match status" value="1"/>
</dbReference>
<keyword evidence="3" id="KW-1185">Reference proteome</keyword>
<name>A0ABV1MTY7_9BACI</name>
<dbReference type="InterPro" id="IPR015927">
    <property type="entry name" value="Peptidase_S24_S26A/B/C"/>
</dbReference>